<dbReference type="Proteomes" id="UP001500483">
    <property type="component" value="Unassembled WGS sequence"/>
</dbReference>
<protein>
    <submittedName>
        <fullName evidence="2">CaiB/BaiF CoA-transferase family protein</fullName>
    </submittedName>
</protein>
<proteinExistence type="predicted"/>
<evidence type="ECO:0000256" key="1">
    <source>
        <dbReference type="SAM" id="MobiDB-lite"/>
    </source>
</evidence>
<keyword evidence="3" id="KW-1185">Reference proteome</keyword>
<organism evidence="2 3">
    <name type="scientific">Saccharopolyspora gregorii</name>
    <dbReference type="NCBI Taxonomy" id="33914"/>
    <lineage>
        <taxon>Bacteria</taxon>
        <taxon>Bacillati</taxon>
        <taxon>Actinomycetota</taxon>
        <taxon>Actinomycetes</taxon>
        <taxon>Pseudonocardiales</taxon>
        <taxon>Pseudonocardiaceae</taxon>
        <taxon>Saccharopolyspora</taxon>
    </lineage>
</organism>
<dbReference type="Pfam" id="PF02515">
    <property type="entry name" value="CoA_transf_3"/>
    <property type="match status" value="1"/>
</dbReference>
<dbReference type="PANTHER" id="PTHR48228:SF5">
    <property type="entry name" value="ALPHA-METHYLACYL-COA RACEMASE"/>
    <property type="match status" value="1"/>
</dbReference>
<gene>
    <name evidence="2" type="ORF">GCM10020366_13960</name>
</gene>
<dbReference type="SUPFAM" id="SSF89796">
    <property type="entry name" value="CoA-transferase family III (CaiB/BaiF)"/>
    <property type="match status" value="1"/>
</dbReference>
<name>A0ABP6RJI6_9PSEU</name>
<dbReference type="RefSeq" id="WP_258347450.1">
    <property type="nucleotide sequence ID" value="NZ_BAAAYK010000038.1"/>
</dbReference>
<dbReference type="InterPro" id="IPR003673">
    <property type="entry name" value="CoA-Trfase_fam_III"/>
</dbReference>
<evidence type="ECO:0000313" key="3">
    <source>
        <dbReference type="Proteomes" id="UP001500483"/>
    </source>
</evidence>
<dbReference type="Gene3D" id="3.40.50.10540">
    <property type="entry name" value="Crotonobetainyl-coa:carnitine coa-transferase, domain 1"/>
    <property type="match status" value="1"/>
</dbReference>
<dbReference type="EMBL" id="BAAAYK010000038">
    <property type="protein sequence ID" value="GAA3355123.1"/>
    <property type="molecule type" value="Genomic_DNA"/>
</dbReference>
<dbReference type="InterPro" id="IPR050509">
    <property type="entry name" value="CoA-transferase_III"/>
</dbReference>
<feature type="region of interest" description="Disordered" evidence="1">
    <location>
        <begin position="315"/>
        <end position="352"/>
    </location>
</feature>
<dbReference type="InterPro" id="IPR044855">
    <property type="entry name" value="CoA-Trfase_III_dom3_sf"/>
</dbReference>
<evidence type="ECO:0000313" key="2">
    <source>
        <dbReference type="EMBL" id="GAA3355123.1"/>
    </source>
</evidence>
<sequence>MTARGDGPLAGLRVVELAGLGPAPFCGMLLADLGADVVRVGRPGGAPGEHDLLDRGKRAISVDLKHEQGPETVLALAERADVLIEGFRPGVAERLGVGPEQCWERNPKLVFGRMTGWGQDGPLAQTAGHDIGYIALSGMLHAIGRSGGPPQVPANLLGDFGGGALYLAVGVLSAVLNARSTGQGQVVDASIVDGAAHLGSMLFGFAAAGAWQERRGTNLLDTGAPYYDVYETSDGEHVAVGALEPKFYAELVDRLGLDDLPDRDDAANWPALRERFAATFASRTRAEWTEVFDGSDACVAPVLSMSEAREHPHLQARGTLPSPGGVLQPAPAPRFSRTPSSPPRPVPAPDTAVLADWQVPTAADLLASGAIHQAREEA</sequence>
<dbReference type="Gene3D" id="3.30.1540.10">
    <property type="entry name" value="formyl-coa transferase, domain 3"/>
    <property type="match status" value="1"/>
</dbReference>
<accession>A0ABP6RJI6</accession>
<dbReference type="PANTHER" id="PTHR48228">
    <property type="entry name" value="SUCCINYL-COA--D-CITRAMALATE COA-TRANSFERASE"/>
    <property type="match status" value="1"/>
</dbReference>
<reference evidence="3" key="1">
    <citation type="journal article" date="2019" name="Int. J. Syst. Evol. Microbiol.">
        <title>The Global Catalogue of Microorganisms (GCM) 10K type strain sequencing project: providing services to taxonomists for standard genome sequencing and annotation.</title>
        <authorList>
            <consortium name="The Broad Institute Genomics Platform"/>
            <consortium name="The Broad Institute Genome Sequencing Center for Infectious Disease"/>
            <person name="Wu L."/>
            <person name="Ma J."/>
        </authorList>
    </citation>
    <scope>NUCLEOTIDE SEQUENCE [LARGE SCALE GENOMIC DNA]</scope>
    <source>
        <strain evidence="3">JCM 9687</strain>
    </source>
</reference>
<dbReference type="InterPro" id="IPR023606">
    <property type="entry name" value="CoA-Trfase_III_dom_1_sf"/>
</dbReference>
<comment type="caution">
    <text evidence="2">The sequence shown here is derived from an EMBL/GenBank/DDBJ whole genome shotgun (WGS) entry which is preliminary data.</text>
</comment>